<organism evidence="7 8">
    <name type="scientific">Tannerella sp. oral taxon BU063 isolate Cell 2</name>
    <dbReference type="NCBI Taxonomy" id="1411148"/>
    <lineage>
        <taxon>Bacteria</taxon>
        <taxon>Pseudomonadati</taxon>
        <taxon>Bacteroidota</taxon>
        <taxon>Bacteroidia</taxon>
        <taxon>Bacteroidales</taxon>
        <taxon>Tannerellaceae</taxon>
        <taxon>Tannerella</taxon>
    </lineage>
</organism>
<dbReference type="PROSITE" id="PS00092">
    <property type="entry name" value="N6_MTASE"/>
    <property type="match status" value="1"/>
</dbReference>
<dbReference type="Proteomes" id="UP000018837">
    <property type="component" value="Unassembled WGS sequence"/>
</dbReference>
<feature type="domain" description="Type II methyltransferase M.TaqI-like" evidence="6">
    <location>
        <begin position="520"/>
        <end position="769"/>
    </location>
</feature>
<dbReference type="Pfam" id="PF07669">
    <property type="entry name" value="Eco57I"/>
    <property type="match status" value="1"/>
</dbReference>
<comment type="catalytic activity">
    <reaction evidence="5">
        <text>a 2'-deoxyadenosine in DNA + S-adenosyl-L-methionine = an N(6)-methyl-2'-deoxyadenosine in DNA + S-adenosyl-L-homocysteine + H(+)</text>
        <dbReference type="Rhea" id="RHEA:15197"/>
        <dbReference type="Rhea" id="RHEA-COMP:12418"/>
        <dbReference type="Rhea" id="RHEA-COMP:12419"/>
        <dbReference type="ChEBI" id="CHEBI:15378"/>
        <dbReference type="ChEBI" id="CHEBI:57856"/>
        <dbReference type="ChEBI" id="CHEBI:59789"/>
        <dbReference type="ChEBI" id="CHEBI:90615"/>
        <dbReference type="ChEBI" id="CHEBI:90616"/>
        <dbReference type="EC" id="2.1.1.72"/>
    </reaction>
</comment>
<dbReference type="InterPro" id="IPR029063">
    <property type="entry name" value="SAM-dependent_MTases_sf"/>
</dbReference>
<dbReference type="AlphaFoldDB" id="W2C639"/>
<keyword evidence="3" id="KW-0808">Transferase</keyword>
<dbReference type="GO" id="GO:0032259">
    <property type="term" value="P:methylation"/>
    <property type="evidence" value="ECO:0007669"/>
    <property type="project" value="UniProtKB-KW"/>
</dbReference>
<evidence type="ECO:0000313" key="8">
    <source>
        <dbReference type="Proteomes" id="UP000018837"/>
    </source>
</evidence>
<proteinExistence type="predicted"/>
<dbReference type="SUPFAM" id="SSF53335">
    <property type="entry name" value="S-adenosyl-L-methionine-dependent methyltransferases"/>
    <property type="match status" value="1"/>
</dbReference>
<evidence type="ECO:0000256" key="1">
    <source>
        <dbReference type="ARBA" id="ARBA00011900"/>
    </source>
</evidence>
<dbReference type="GO" id="GO:0003676">
    <property type="term" value="F:nucleic acid binding"/>
    <property type="evidence" value="ECO:0007669"/>
    <property type="project" value="InterPro"/>
</dbReference>
<dbReference type="InterPro" id="IPR050953">
    <property type="entry name" value="N4_N6_ade-DNA_methylase"/>
</dbReference>
<evidence type="ECO:0000256" key="2">
    <source>
        <dbReference type="ARBA" id="ARBA00022603"/>
    </source>
</evidence>
<comment type="caution">
    <text evidence="7">The sequence shown here is derived from an EMBL/GenBank/DDBJ whole genome shotgun (WGS) entry which is preliminary data.</text>
</comment>
<evidence type="ECO:0000256" key="5">
    <source>
        <dbReference type="ARBA" id="ARBA00047942"/>
    </source>
</evidence>
<sequence length="991" mass="115074">MHTDTLRSFLEKDYPGIDKFLEQVIYRIFDKTELDPINKDDLADEENNIKLAHDTGIGRMELIGKIFVSGAWLRIYDVTVDSSVRMAHNRVNLQRLTRRIMHHNSAAFMLFHYDEAHATDREWRFSFCYKSSESEQTTDPKRFTFLFGRGHSSRTAAENFQKLFDKKGQEVTIADIQEAFSVEALSKEFFDKYREHYARFVLHATGKRYVKQANKWEERTEHAPDEAIMQAFGGDEKRVRDYVKKLLGRIVFLHFLQKKGWMGVSDGGHWGEGKFRFMYKLFEEATAEQQADFVHEVLEHLFFHALNTDRKADNDLYDTRVFGEQVRVPYLNGGLFEEDDADRCFKACTDARFPTELFRDLFTFFEQYNFTIDENDPDDAQVGVDPEMLGRIFESLLEDNKEKGAFYTPKEIVQYMCRRSLTAYLQADVPKEKEKMRQAIDCFVRTKDYNELRLKLPPSLREQVAERLRTVKICDPAIGSGAFPMGLLRELYLCRIALEDGVRENRAKSHAEIKKEILQQNIYGVDLDRGAVDIARLRFWLSLVVDEDVPQPLPNLDYKIMQGNSLLERYKDVDLSTLMPPQEIAGDRILSLFDEQVDLRSQKLSEAKRRFYSATSHEEKEHLRSEIHRIIQERFDGVDGQNIDLSGVNVFANSNFFLWHTWFSEVFSRPTKEGFDIVIGNPPYISLQNEGGSVGKPYEKAGFSSFDRRGDIYCLFYEKGMQLLSPGGALCFITSNKWMRAAYGEKLRGFLAEHTNPRLLIDFSGNKIFENATVDVNILLLEKTANTGQTESVTLEKDFRLSAENLSLYVHQHATHMTFTASESWVILSPIEESIRRKIEAVGTPLRDWDISIYRGVLTGYNEAFIISTAKRDEILASCQTEEERQRTEALIRPILRGKDIKRYGYNWAGLWLIATFPALHYDIDEYPAIRDYLLSFGKERLEQSGKSYLINGEQIKARKKTNNKWFETQDSISYWKQKKIKAIIAFKLAE</sequence>
<keyword evidence="4" id="KW-0949">S-adenosyl-L-methionine</keyword>
<name>W2C639_9BACT</name>
<evidence type="ECO:0000313" key="7">
    <source>
        <dbReference type="EMBL" id="ETK01921.1"/>
    </source>
</evidence>
<dbReference type="PANTHER" id="PTHR33841:SF1">
    <property type="entry name" value="DNA METHYLTRANSFERASE A"/>
    <property type="match status" value="1"/>
</dbReference>
<gene>
    <name evidence="7" type="ORF">N425_06870</name>
</gene>
<dbReference type="InterPro" id="IPR002052">
    <property type="entry name" value="DNA_methylase_N6_adenine_CS"/>
</dbReference>
<evidence type="ECO:0000256" key="4">
    <source>
        <dbReference type="ARBA" id="ARBA00022691"/>
    </source>
</evidence>
<dbReference type="GO" id="GO:0006304">
    <property type="term" value="P:DNA modification"/>
    <property type="evidence" value="ECO:0007669"/>
    <property type="project" value="InterPro"/>
</dbReference>
<dbReference type="InterPro" id="IPR011639">
    <property type="entry name" value="MethylTrfase_TaqI-like_dom"/>
</dbReference>
<dbReference type="Gene3D" id="3.40.50.150">
    <property type="entry name" value="Vaccinia Virus protein VP39"/>
    <property type="match status" value="1"/>
</dbReference>
<protein>
    <recommendedName>
        <fullName evidence="1">site-specific DNA-methyltransferase (adenine-specific)</fullName>
        <ecNumber evidence="1">2.1.1.72</ecNumber>
    </recommendedName>
</protein>
<dbReference type="PRINTS" id="PR00507">
    <property type="entry name" value="N12N6MTFRASE"/>
</dbReference>
<keyword evidence="2 7" id="KW-0489">Methyltransferase</keyword>
<accession>W2C639</accession>
<dbReference type="PANTHER" id="PTHR33841">
    <property type="entry name" value="DNA METHYLTRANSFERASE YEEA-RELATED"/>
    <property type="match status" value="1"/>
</dbReference>
<dbReference type="PATRIC" id="fig|1411148.3.peg.1037"/>
<evidence type="ECO:0000259" key="6">
    <source>
        <dbReference type="Pfam" id="PF07669"/>
    </source>
</evidence>
<dbReference type="EC" id="2.1.1.72" evidence="1"/>
<evidence type="ECO:0000256" key="3">
    <source>
        <dbReference type="ARBA" id="ARBA00022679"/>
    </source>
</evidence>
<dbReference type="GO" id="GO:0009007">
    <property type="term" value="F:site-specific DNA-methyltransferase (adenine-specific) activity"/>
    <property type="evidence" value="ECO:0007669"/>
    <property type="project" value="UniProtKB-EC"/>
</dbReference>
<dbReference type="EMBL" id="AYUF01000425">
    <property type="protein sequence ID" value="ETK01921.1"/>
    <property type="molecule type" value="Genomic_DNA"/>
</dbReference>
<reference evidence="7 8" key="1">
    <citation type="submission" date="2013-11" db="EMBL/GenBank/DDBJ databases">
        <title>Single cell genomics of uncultured Tannerella BU063 (oral taxon 286).</title>
        <authorList>
            <person name="Beall C.J."/>
            <person name="Campbell A.G."/>
            <person name="Griffen A.L."/>
            <person name="Podar M."/>
            <person name="Leys E.J."/>
        </authorList>
    </citation>
    <scope>NUCLEOTIDE SEQUENCE [LARGE SCALE GENOMIC DNA]</scope>
    <source>
        <strain evidence="7">Cell 2</strain>
    </source>
</reference>